<reference evidence="1" key="1">
    <citation type="submission" date="2023-11" db="EMBL/GenBank/DDBJ databases">
        <authorList>
            <person name="Poullet M."/>
        </authorList>
    </citation>
    <scope>NUCLEOTIDE SEQUENCE</scope>
    <source>
        <strain evidence="1">E1834</strain>
    </source>
</reference>
<sequence length="111" mass="12953">MSGDFGGVFCRSLWDLFYTFKLGFCHLSINKGFFSFWDLILINFFINVLFGVVGNVWEFISKRSGVRIRFVLTPKLLNGLEFNERVTVHVVHNGPAIENPLDWDPQRLLRR</sequence>
<gene>
    <name evidence="1" type="ORF">MENTE1834_LOCUS32744</name>
</gene>
<dbReference type="Proteomes" id="UP001497535">
    <property type="component" value="Unassembled WGS sequence"/>
</dbReference>
<name>A0ACB1A3F4_MELEN</name>
<proteinExistence type="predicted"/>
<organism evidence="1 2">
    <name type="scientific">Meloidogyne enterolobii</name>
    <name type="common">Root-knot nematode worm</name>
    <name type="synonym">Meloidogyne mayaguensis</name>
    <dbReference type="NCBI Taxonomy" id="390850"/>
    <lineage>
        <taxon>Eukaryota</taxon>
        <taxon>Metazoa</taxon>
        <taxon>Ecdysozoa</taxon>
        <taxon>Nematoda</taxon>
        <taxon>Chromadorea</taxon>
        <taxon>Rhabditida</taxon>
        <taxon>Tylenchina</taxon>
        <taxon>Tylenchomorpha</taxon>
        <taxon>Tylenchoidea</taxon>
        <taxon>Meloidogynidae</taxon>
        <taxon>Meloidogyninae</taxon>
        <taxon>Meloidogyne</taxon>
    </lineage>
</organism>
<protein>
    <submittedName>
        <fullName evidence="1">Uncharacterized protein</fullName>
    </submittedName>
</protein>
<keyword evidence="2" id="KW-1185">Reference proteome</keyword>
<dbReference type="EMBL" id="CAVMJV010000057">
    <property type="protein sequence ID" value="CAK5085304.1"/>
    <property type="molecule type" value="Genomic_DNA"/>
</dbReference>
<accession>A0ACB1A3F4</accession>
<evidence type="ECO:0000313" key="2">
    <source>
        <dbReference type="Proteomes" id="UP001497535"/>
    </source>
</evidence>
<comment type="caution">
    <text evidence="1">The sequence shown here is derived from an EMBL/GenBank/DDBJ whole genome shotgun (WGS) entry which is preliminary data.</text>
</comment>
<evidence type="ECO:0000313" key="1">
    <source>
        <dbReference type="EMBL" id="CAK5085304.1"/>
    </source>
</evidence>